<proteinExistence type="predicted"/>
<protein>
    <recommendedName>
        <fullName evidence="2">H-type lectin domain-containing protein</fullName>
    </recommendedName>
</protein>
<dbReference type="InterPro" id="IPR037221">
    <property type="entry name" value="H-type_lectin_dom_sf"/>
</dbReference>
<name>A0A9P5DXE1_9HYPO</name>
<evidence type="ECO:0000313" key="3">
    <source>
        <dbReference type="EMBL" id="KAF4340766.1"/>
    </source>
</evidence>
<evidence type="ECO:0000256" key="1">
    <source>
        <dbReference type="SAM" id="MobiDB-lite"/>
    </source>
</evidence>
<dbReference type="Proteomes" id="UP000730481">
    <property type="component" value="Unassembled WGS sequence"/>
</dbReference>
<keyword evidence="4" id="KW-1185">Reference proteome</keyword>
<feature type="domain" description="H-type lectin" evidence="2">
    <location>
        <begin position="813"/>
        <end position="878"/>
    </location>
</feature>
<reference evidence="3" key="1">
    <citation type="journal article" date="2017" name="Mycologia">
        <title>Fusarium algeriense, sp. nov., a novel toxigenic crown rot pathogen of durum wheat from Algeria is nested in the Fusarium burgessii species complex.</title>
        <authorList>
            <person name="Laraba I."/>
            <person name="Keddad A."/>
            <person name="Boureghda H."/>
            <person name="Abdallah N."/>
            <person name="Vaughan M.M."/>
            <person name="Proctor R.H."/>
            <person name="Busman M."/>
            <person name="O'Donnell K."/>
        </authorList>
    </citation>
    <scope>NUCLEOTIDE SEQUENCE</scope>
    <source>
        <strain evidence="3">NRRL 25174</strain>
    </source>
</reference>
<evidence type="ECO:0000313" key="4">
    <source>
        <dbReference type="Proteomes" id="UP000730481"/>
    </source>
</evidence>
<dbReference type="EMBL" id="PVQB02000224">
    <property type="protein sequence ID" value="KAF4340766.1"/>
    <property type="molecule type" value="Genomic_DNA"/>
</dbReference>
<feature type="domain" description="H-type lectin" evidence="2">
    <location>
        <begin position="719"/>
        <end position="783"/>
    </location>
</feature>
<dbReference type="Gene3D" id="2.60.40.2080">
    <property type="match status" value="3"/>
</dbReference>
<dbReference type="Pfam" id="PF09458">
    <property type="entry name" value="H_lectin"/>
    <property type="match status" value="2"/>
</dbReference>
<comment type="caution">
    <text evidence="3">The sequence shown here is derived from an EMBL/GenBank/DDBJ whole genome shotgun (WGS) entry which is preliminary data.</text>
</comment>
<evidence type="ECO:0000259" key="2">
    <source>
        <dbReference type="Pfam" id="PF09458"/>
    </source>
</evidence>
<gene>
    <name evidence="3" type="ORF">FBEOM_5327</name>
</gene>
<dbReference type="OrthoDB" id="3231004at2759"/>
<accession>A0A9P5DXE1</accession>
<reference evidence="3" key="2">
    <citation type="submission" date="2020-02" db="EMBL/GenBank/DDBJ databases">
        <title>Identification and distribution of gene clusters putatively required for synthesis of sphingolipid metabolism inhibitors in phylogenetically diverse species of the filamentous fungus Fusarium.</title>
        <authorList>
            <person name="Kim H.-S."/>
            <person name="Busman M."/>
            <person name="Brown D.W."/>
            <person name="Divon H."/>
            <person name="Uhlig S."/>
            <person name="Proctor R.H."/>
        </authorList>
    </citation>
    <scope>NUCLEOTIDE SEQUENCE</scope>
    <source>
        <strain evidence="3">NRRL 25174</strain>
    </source>
</reference>
<feature type="region of interest" description="Disordered" evidence="1">
    <location>
        <begin position="373"/>
        <end position="395"/>
    </location>
</feature>
<dbReference type="SUPFAM" id="SSF141086">
    <property type="entry name" value="Agglutinin HPA-like"/>
    <property type="match status" value="3"/>
</dbReference>
<dbReference type="InterPro" id="IPR019019">
    <property type="entry name" value="H-type_lectin_domain"/>
</dbReference>
<dbReference type="GO" id="GO:0030246">
    <property type="term" value="F:carbohydrate binding"/>
    <property type="evidence" value="ECO:0007669"/>
    <property type="project" value="InterPro"/>
</dbReference>
<dbReference type="AlphaFoldDB" id="A0A9P5DXE1"/>
<sequence length="970" mass="107218">MSLMLAPYNDSMRLGMGFNSYTQNMCIDGAVKVTDEDKVKIQNPSQAVTYSAKFVERLSDITSSLNISYSSAIKAGTIEVAGNSNSIDEDKIKASDINLVISVRVINQTTSVKDTTTFLPMEGLKPGSVAFNDVYGDCYISGFIHGGDFNSIVSMRCVDRSKTLDVVRSIKKLAISSDAEEFTLDPEVSSDKFAGSDILKQTETTFLVSWIGGGQIKDPQTVWDMKSVYAAAAAFPASVAQTPQRTWQANRSFNQWSMSQSLQPLEYDAVSSYTAELFNNFIEYKQLVKKVQDIIAHRDQYEVGLKPNSIPIDVDTLVAVRSVLRNEMSKIVTVVDVLSRDPRRLAQVDSFGYRPNNDLIHRIINKATESSANDRALLSSNESPPSPASTSDGFQNITANESADAQPPNPSGSSRIAKGSQINLDSLIAPEVWAELLPTHISTSSVDPKNDAVSGAMAAVYPPLPNSETIALLTGGSDQKLQILCGVCGIHDVTQSLQARVKDNLHLVIPVNEIDKLVQNPIYKALPQPFVKTLSFIYQFRNGPMRICSSRFDEASTESIQVSPDSLHPEVNARPWNEESWSIITTVYGGKVYNTEEYLNTVEGQVRKSYQANNDRKRRVIFNNDLLKENPWTGKVKTGIIFYRSVNKGIVRCAVGLENGECVLTDQPQLTQIYGLKEPSQDSSADSQGKSLWPMASFVAGTDIGWSASPSNFKSNIKTKRVWFNASLSDIPGIIYGIQKFDVDASNGLMLGCRIDQQTKEGFDLQLHSWESNVRQIEASWMALPPDSKFNIQWGEVDSADIQGRSSTQTATFQVNFARRYKSFPKVVCWFTWLNITKRPYRIHAEVRKVTETSATLGIDTWGDGGQFDSARVMWLAWDSSYDGKNIRSGATVFKGDQAAEEHAWYGGNFDKQPAVFAGLNHIEIPVQQTPIRAHGAIEAVTKEGLRWKAGTFQGSAAEKMGMVWVATDW</sequence>
<dbReference type="GO" id="GO:0007155">
    <property type="term" value="P:cell adhesion"/>
    <property type="evidence" value="ECO:0007669"/>
    <property type="project" value="InterPro"/>
</dbReference>
<organism evidence="3 4">
    <name type="scientific">Fusarium beomiforme</name>
    <dbReference type="NCBI Taxonomy" id="44412"/>
    <lineage>
        <taxon>Eukaryota</taxon>
        <taxon>Fungi</taxon>
        <taxon>Dikarya</taxon>
        <taxon>Ascomycota</taxon>
        <taxon>Pezizomycotina</taxon>
        <taxon>Sordariomycetes</taxon>
        <taxon>Hypocreomycetidae</taxon>
        <taxon>Hypocreales</taxon>
        <taxon>Nectriaceae</taxon>
        <taxon>Fusarium</taxon>
        <taxon>Fusarium burgessii species complex</taxon>
    </lineage>
</organism>